<organism evidence="1 2">
    <name type="scientific">Halalkalibacter oceani</name>
    <dbReference type="NCBI Taxonomy" id="1653776"/>
    <lineage>
        <taxon>Bacteria</taxon>
        <taxon>Bacillati</taxon>
        <taxon>Bacillota</taxon>
        <taxon>Bacilli</taxon>
        <taxon>Bacillales</taxon>
        <taxon>Bacillaceae</taxon>
        <taxon>Halalkalibacter</taxon>
    </lineage>
</organism>
<gene>
    <name evidence="1" type="ORF">M3202_21900</name>
</gene>
<accession>A0A9X2DWJ0</accession>
<name>A0A9X2DWJ0_9BACI</name>
<evidence type="ECO:0000313" key="2">
    <source>
        <dbReference type="Proteomes" id="UP001139179"/>
    </source>
</evidence>
<dbReference type="Proteomes" id="UP001139179">
    <property type="component" value="Unassembled WGS sequence"/>
</dbReference>
<reference evidence="1" key="1">
    <citation type="submission" date="2022-05" db="EMBL/GenBank/DDBJ databases">
        <title>Comparative Genomics of Spacecraft Associated Microbes.</title>
        <authorList>
            <person name="Tran M.T."/>
            <person name="Wright A."/>
            <person name="Seuylemezian A."/>
            <person name="Eisen J."/>
            <person name="Coil D."/>
        </authorList>
    </citation>
    <scope>NUCLEOTIDE SEQUENCE</scope>
    <source>
        <strain evidence="1">214.1.1</strain>
    </source>
</reference>
<evidence type="ECO:0000313" key="1">
    <source>
        <dbReference type="EMBL" id="MCM3716695.1"/>
    </source>
</evidence>
<dbReference type="AlphaFoldDB" id="A0A9X2DWJ0"/>
<comment type="caution">
    <text evidence="1">The sequence shown here is derived from an EMBL/GenBank/DDBJ whole genome shotgun (WGS) entry which is preliminary data.</text>
</comment>
<sequence>MTYYACHDHIDIALDTVVDEHESAPIMTALTEQETLSTACSFCEKTAKYKVEAE</sequence>
<dbReference type="RefSeq" id="WP_251195518.1">
    <property type="nucleotide sequence ID" value="NZ_JAMBOL010000059.1"/>
</dbReference>
<protein>
    <submittedName>
        <fullName evidence="1">CxxH/CxxC protein</fullName>
    </submittedName>
</protein>
<dbReference type="NCBIfam" id="TIGR04129">
    <property type="entry name" value="CxxH_BA5709"/>
    <property type="match status" value="1"/>
</dbReference>
<keyword evidence="2" id="KW-1185">Reference proteome</keyword>
<dbReference type="Pfam" id="PF14116">
    <property type="entry name" value="YyzF"/>
    <property type="match status" value="1"/>
</dbReference>
<proteinExistence type="predicted"/>
<dbReference type="EMBL" id="JAMBOL010000059">
    <property type="protein sequence ID" value="MCM3716695.1"/>
    <property type="molecule type" value="Genomic_DNA"/>
</dbReference>
<dbReference type="InterPro" id="IPR025626">
    <property type="entry name" value="YyzF"/>
</dbReference>